<accession>A0A1K1N6J6</accession>
<dbReference type="EMBL" id="FPIP01000003">
    <property type="protein sequence ID" value="SFW30964.1"/>
    <property type="molecule type" value="Genomic_DNA"/>
</dbReference>
<dbReference type="Pfam" id="PF07963">
    <property type="entry name" value="N_methyl"/>
    <property type="match status" value="1"/>
</dbReference>
<name>A0A1K1N6J6_RUMFL</name>
<gene>
    <name evidence="2" type="ORF">SAMN02910280_1769</name>
</gene>
<dbReference type="InterPro" id="IPR045584">
    <property type="entry name" value="Pilin-like"/>
</dbReference>
<evidence type="ECO:0000313" key="2">
    <source>
        <dbReference type="EMBL" id="SFW30964.1"/>
    </source>
</evidence>
<feature type="transmembrane region" description="Helical" evidence="1">
    <location>
        <begin position="12"/>
        <end position="34"/>
    </location>
</feature>
<keyword evidence="1" id="KW-0812">Transmembrane</keyword>
<dbReference type="InterPro" id="IPR012902">
    <property type="entry name" value="N_methyl_site"/>
</dbReference>
<evidence type="ECO:0000313" key="3">
    <source>
        <dbReference type="Proteomes" id="UP000183461"/>
    </source>
</evidence>
<evidence type="ECO:0000256" key="1">
    <source>
        <dbReference type="SAM" id="Phobius"/>
    </source>
</evidence>
<dbReference type="Proteomes" id="UP000183461">
    <property type="component" value="Unassembled WGS sequence"/>
</dbReference>
<dbReference type="SUPFAM" id="SSF54523">
    <property type="entry name" value="Pili subunits"/>
    <property type="match status" value="1"/>
</dbReference>
<dbReference type="PROSITE" id="PS00409">
    <property type="entry name" value="PROKAR_NTER_METHYL"/>
    <property type="match status" value="1"/>
</dbReference>
<organism evidence="2 3">
    <name type="scientific">Ruminococcus flavefaciens</name>
    <dbReference type="NCBI Taxonomy" id="1265"/>
    <lineage>
        <taxon>Bacteria</taxon>
        <taxon>Bacillati</taxon>
        <taxon>Bacillota</taxon>
        <taxon>Clostridia</taxon>
        <taxon>Eubacteriales</taxon>
        <taxon>Oscillospiraceae</taxon>
        <taxon>Ruminococcus</taxon>
    </lineage>
</organism>
<keyword evidence="1" id="KW-0472">Membrane</keyword>
<sequence length="342" mass="37958">MDKMKKSVLKGFTLVELMVVMAIFSVLMAAALALTTPVSRMYKNTALAEKTYSFSHNIQEYLQGTLEYADSLYVLTGDNLGDYDTMLDLAEDFRKTHYGNVVVSDDGTSTRGLRGKIYILRLMNNEDTVNGETVPAGQITLTEYWFDNHDKEENAEITLGVAERPVLNPAYFEASDSNYSFSYALTNGADSHLVTLSGTQRPSGEGIDSSDTYKAIKRDLEDDPIAISQDRLSVAIVLDKDQSSNGYVDVEGYRAFKAPVAVQVANLPLTNINTTSAQRPNKEAGFPRVVKETDGSIRLQKYVGIGTNPPECGWSFWTEKANPKIDFSNDIYFVFAYGDELR</sequence>
<keyword evidence="1" id="KW-1133">Transmembrane helix</keyword>
<dbReference type="AlphaFoldDB" id="A0A1K1N6J6"/>
<dbReference type="NCBIfam" id="TIGR02532">
    <property type="entry name" value="IV_pilin_GFxxxE"/>
    <property type="match status" value="1"/>
</dbReference>
<dbReference type="Gene3D" id="3.30.700.10">
    <property type="entry name" value="Glycoprotein, Type 4 Pilin"/>
    <property type="match status" value="1"/>
</dbReference>
<dbReference type="RefSeq" id="WP_072300039.1">
    <property type="nucleotide sequence ID" value="NZ_FPIP01000003.1"/>
</dbReference>
<proteinExistence type="predicted"/>
<protein>
    <submittedName>
        <fullName evidence="2">Prepilin-type N-terminal cleavage/methylation domain-containing protein</fullName>
    </submittedName>
</protein>
<reference evidence="2 3" key="1">
    <citation type="submission" date="2016-11" db="EMBL/GenBank/DDBJ databases">
        <authorList>
            <person name="Jaros S."/>
            <person name="Januszkiewicz K."/>
            <person name="Wedrychowicz H."/>
        </authorList>
    </citation>
    <scope>NUCLEOTIDE SEQUENCE [LARGE SCALE GENOMIC DNA]</scope>
    <source>
        <strain evidence="2 3">YL228</strain>
    </source>
</reference>